<reference evidence="3" key="1">
    <citation type="submission" date="2010-08" db="EMBL/GenBank/DDBJ databases">
        <authorList>
            <consortium name="Caenorhabditis japonica Sequencing Consortium"/>
            <person name="Wilson R.K."/>
        </authorList>
    </citation>
    <scope>NUCLEOTIDE SEQUENCE [LARGE SCALE GENOMIC DNA]</scope>
    <source>
        <strain evidence="3">DF5081</strain>
    </source>
</reference>
<evidence type="ECO:0000313" key="3">
    <source>
        <dbReference type="Proteomes" id="UP000005237"/>
    </source>
</evidence>
<feature type="compositionally biased region" description="Polar residues" evidence="1">
    <location>
        <begin position="1"/>
        <end position="17"/>
    </location>
</feature>
<organism evidence="2 3">
    <name type="scientific">Caenorhabditis japonica</name>
    <dbReference type="NCBI Taxonomy" id="281687"/>
    <lineage>
        <taxon>Eukaryota</taxon>
        <taxon>Metazoa</taxon>
        <taxon>Ecdysozoa</taxon>
        <taxon>Nematoda</taxon>
        <taxon>Chromadorea</taxon>
        <taxon>Rhabditida</taxon>
        <taxon>Rhabditina</taxon>
        <taxon>Rhabditomorpha</taxon>
        <taxon>Rhabditoidea</taxon>
        <taxon>Rhabditidae</taxon>
        <taxon>Peloderinae</taxon>
        <taxon>Caenorhabditis</taxon>
    </lineage>
</organism>
<sequence>MTVSTTKLATKSENASSYFPPPRLSLSSFDVVGGRRRRNPDLPAQRVSAGGNPAALVYLQCQSLRFPAFCRPSYSLFHPVLIFYNVSSQS</sequence>
<evidence type="ECO:0000256" key="1">
    <source>
        <dbReference type="SAM" id="MobiDB-lite"/>
    </source>
</evidence>
<evidence type="ECO:0000313" key="2">
    <source>
        <dbReference type="EnsemblMetazoa" id="CJA35424.1"/>
    </source>
</evidence>
<dbReference type="AlphaFoldDB" id="A0A8R1EFR5"/>
<keyword evidence="3" id="KW-1185">Reference proteome</keyword>
<dbReference type="Proteomes" id="UP000005237">
    <property type="component" value="Unassembled WGS sequence"/>
</dbReference>
<protein>
    <submittedName>
        <fullName evidence="2">Uncharacterized protein</fullName>
    </submittedName>
</protein>
<reference evidence="2" key="2">
    <citation type="submission" date="2022-06" db="UniProtKB">
        <authorList>
            <consortium name="EnsemblMetazoa"/>
        </authorList>
    </citation>
    <scope>IDENTIFICATION</scope>
    <source>
        <strain evidence="2">DF5081</strain>
    </source>
</reference>
<accession>A0A8R1EFR5</accession>
<dbReference type="EnsemblMetazoa" id="CJA35424.1">
    <property type="protein sequence ID" value="CJA35424.1"/>
    <property type="gene ID" value="WBGene00211271"/>
</dbReference>
<feature type="region of interest" description="Disordered" evidence="1">
    <location>
        <begin position="1"/>
        <end position="20"/>
    </location>
</feature>
<proteinExistence type="predicted"/>
<name>A0A8R1EFR5_CAEJA</name>